<organism evidence="5 6">
    <name type="scientific">Penicillium coprophilum</name>
    <dbReference type="NCBI Taxonomy" id="36646"/>
    <lineage>
        <taxon>Eukaryota</taxon>
        <taxon>Fungi</taxon>
        <taxon>Dikarya</taxon>
        <taxon>Ascomycota</taxon>
        <taxon>Pezizomycotina</taxon>
        <taxon>Eurotiomycetes</taxon>
        <taxon>Eurotiomycetidae</taxon>
        <taxon>Eurotiales</taxon>
        <taxon>Aspergillaceae</taxon>
        <taxon>Penicillium</taxon>
    </lineage>
</organism>
<protein>
    <recommendedName>
        <fullName evidence="4">F-box domain-containing protein</fullName>
    </recommendedName>
</protein>
<name>A0A1V6V1D5_9EURO</name>
<dbReference type="PROSITE" id="PS50088">
    <property type="entry name" value="ANK_REPEAT"/>
    <property type="match status" value="3"/>
</dbReference>
<dbReference type="SMART" id="SM00248">
    <property type="entry name" value="ANK"/>
    <property type="match status" value="11"/>
</dbReference>
<keyword evidence="1" id="KW-0677">Repeat</keyword>
<dbReference type="EMBL" id="MDDG01000002">
    <property type="protein sequence ID" value="OQE44273.1"/>
    <property type="molecule type" value="Genomic_DNA"/>
</dbReference>
<dbReference type="SUPFAM" id="SSF48403">
    <property type="entry name" value="Ankyrin repeat"/>
    <property type="match status" value="2"/>
</dbReference>
<accession>A0A1V6V1D5</accession>
<proteinExistence type="predicted"/>
<dbReference type="STRING" id="36646.A0A1V6V1D5"/>
<dbReference type="PANTHER" id="PTHR24123:SF33">
    <property type="entry name" value="PROTEIN HOS4"/>
    <property type="match status" value="1"/>
</dbReference>
<evidence type="ECO:0000313" key="6">
    <source>
        <dbReference type="Proteomes" id="UP000191500"/>
    </source>
</evidence>
<feature type="domain" description="F-box" evidence="4">
    <location>
        <begin position="1"/>
        <end position="46"/>
    </location>
</feature>
<sequence>MTFLNVPNEVILLLIPHLEYESDINALSRTTRRLHELLNPILYRHSVKQRNGGYTLEWAAITGSTSTARLILEAGAPPDACGCQPLQPFALAAIYGHCEIIELLHEYGVDPLSTDSDWENHQDHVERGNDRGSWEKGHPISIAAAHGHVSVVNLLLRYGVPPDLPTRNFEERTALHLASEKGHLDVVHVLADAGSSINVQDAFDYVPLTLAARKGHLNIVQFLLSRGADPNITTEQQGTPLHMAALSGDINIATRNRFFNYPAPHWTDTTTSSTSSSPVDFLLTRFDCVKYFTEPDEQAVLLCVAAMTSRISLLTDLLTKHDYSPDLCITDVLIFLRYISCYSAPKSALTWAAERNQPAAIDILLSHGASITLPAETPTALFRAIKNGHKEATATILASGANINDPPGEALSIAVTNPPMFSLLLSHDADPTTPLPDSSLLAEILYSGNVETLRIFLDHPKGLELVFDPLPAGDRNGPSLVPLFYAALEGGEGVLRLLLDRGLLTPPTELDDRTAMKYLDLAVRQGGVSLMRLLLDIGFDVHAGHNAGELLHQAAISEVIYQKALAEEDPGELLDFLLQNGCSIDDTDHLGRTALFLASYDLDKDGSVMRQLLDRGADPLVDCMGAKVLPVAVKEENAGAVKVLLEALDERALGLGEIEELLKQAENVCENDRDIPRLLDRFYWRRRYPVSTSTVLSLVS</sequence>
<reference evidence="6" key="1">
    <citation type="journal article" date="2017" name="Nat. Microbiol.">
        <title>Global analysis of biosynthetic gene clusters reveals vast potential of secondary metabolite production in Penicillium species.</title>
        <authorList>
            <person name="Nielsen J.C."/>
            <person name="Grijseels S."/>
            <person name="Prigent S."/>
            <person name="Ji B."/>
            <person name="Dainat J."/>
            <person name="Nielsen K.F."/>
            <person name="Frisvad J.C."/>
            <person name="Workman M."/>
            <person name="Nielsen J."/>
        </authorList>
    </citation>
    <scope>NUCLEOTIDE SEQUENCE [LARGE SCALE GENOMIC DNA]</scope>
    <source>
        <strain evidence="6">IBT 31321</strain>
    </source>
</reference>
<dbReference type="InterPro" id="IPR036770">
    <property type="entry name" value="Ankyrin_rpt-contain_sf"/>
</dbReference>
<feature type="repeat" description="ANK" evidence="3">
    <location>
        <begin position="170"/>
        <end position="202"/>
    </location>
</feature>
<keyword evidence="2 3" id="KW-0040">ANK repeat</keyword>
<dbReference type="InterPro" id="IPR001810">
    <property type="entry name" value="F-box_dom"/>
</dbReference>
<feature type="repeat" description="ANK" evidence="3">
    <location>
        <begin position="135"/>
        <end position="167"/>
    </location>
</feature>
<evidence type="ECO:0000256" key="1">
    <source>
        <dbReference type="ARBA" id="ARBA00022737"/>
    </source>
</evidence>
<gene>
    <name evidence="5" type="ORF">PENCOP_c002G04392</name>
</gene>
<feature type="repeat" description="ANK" evidence="3">
    <location>
        <begin position="203"/>
        <end position="235"/>
    </location>
</feature>
<dbReference type="Pfam" id="PF13637">
    <property type="entry name" value="Ank_4"/>
    <property type="match status" value="1"/>
</dbReference>
<keyword evidence="6" id="KW-1185">Reference proteome</keyword>
<evidence type="ECO:0000256" key="2">
    <source>
        <dbReference type="ARBA" id="ARBA00023043"/>
    </source>
</evidence>
<dbReference type="Proteomes" id="UP000191500">
    <property type="component" value="Unassembled WGS sequence"/>
</dbReference>
<dbReference type="AlphaFoldDB" id="A0A1V6V1D5"/>
<evidence type="ECO:0000259" key="4">
    <source>
        <dbReference type="PROSITE" id="PS50181"/>
    </source>
</evidence>
<comment type="caution">
    <text evidence="5">The sequence shown here is derived from an EMBL/GenBank/DDBJ whole genome shotgun (WGS) entry which is preliminary data.</text>
</comment>
<dbReference type="Pfam" id="PF12796">
    <property type="entry name" value="Ank_2"/>
    <property type="match status" value="3"/>
</dbReference>
<dbReference type="InterPro" id="IPR002110">
    <property type="entry name" value="Ankyrin_rpt"/>
</dbReference>
<evidence type="ECO:0000256" key="3">
    <source>
        <dbReference type="PROSITE-ProRule" id="PRU00023"/>
    </source>
</evidence>
<evidence type="ECO:0000313" key="5">
    <source>
        <dbReference type="EMBL" id="OQE44273.1"/>
    </source>
</evidence>
<dbReference type="PRINTS" id="PR01415">
    <property type="entry name" value="ANKYRIN"/>
</dbReference>
<dbReference type="PROSITE" id="PS50181">
    <property type="entry name" value="FBOX"/>
    <property type="match status" value="1"/>
</dbReference>
<dbReference type="PROSITE" id="PS50297">
    <property type="entry name" value="ANK_REP_REGION"/>
    <property type="match status" value="2"/>
</dbReference>
<dbReference type="InterPro" id="IPR051165">
    <property type="entry name" value="Multifunctional_ANK_Repeat"/>
</dbReference>
<dbReference type="PANTHER" id="PTHR24123">
    <property type="entry name" value="ANKYRIN REPEAT-CONTAINING"/>
    <property type="match status" value="1"/>
</dbReference>
<dbReference type="Gene3D" id="1.25.40.20">
    <property type="entry name" value="Ankyrin repeat-containing domain"/>
    <property type="match status" value="3"/>
</dbReference>